<dbReference type="Proteomes" id="UP001050691">
    <property type="component" value="Unassembled WGS sequence"/>
</dbReference>
<evidence type="ECO:0000313" key="2">
    <source>
        <dbReference type="EMBL" id="GJJ09486.1"/>
    </source>
</evidence>
<evidence type="ECO:0000259" key="1">
    <source>
        <dbReference type="Pfam" id="PF05193"/>
    </source>
</evidence>
<dbReference type="Gene3D" id="3.30.830.10">
    <property type="entry name" value="Metalloenzyme, LuxS/M16 peptidase-like"/>
    <property type="match status" value="4"/>
</dbReference>
<dbReference type="InterPro" id="IPR007863">
    <property type="entry name" value="Peptidase_M16_C"/>
</dbReference>
<dbReference type="InterPro" id="IPR011249">
    <property type="entry name" value="Metalloenz_LuxS/M16"/>
</dbReference>
<dbReference type="FunFam" id="3.30.830.10:FF:000015">
    <property type="entry name" value="Putative zinc metalloprotease"/>
    <property type="match status" value="1"/>
</dbReference>
<dbReference type="GO" id="GO:0046872">
    <property type="term" value="F:metal ion binding"/>
    <property type="evidence" value="ECO:0007669"/>
    <property type="project" value="InterPro"/>
</dbReference>
<reference evidence="2" key="1">
    <citation type="submission" date="2021-10" db="EMBL/GenBank/DDBJ databases">
        <title>De novo Genome Assembly of Clathrus columnatus (Basidiomycota, Fungi) Using Illumina and Nanopore Sequence Data.</title>
        <authorList>
            <person name="Ogiso-Tanaka E."/>
            <person name="Itagaki H."/>
            <person name="Hosoya T."/>
            <person name="Hosaka K."/>
        </authorList>
    </citation>
    <scope>NUCLEOTIDE SEQUENCE</scope>
    <source>
        <strain evidence="2">MO-923</strain>
    </source>
</reference>
<feature type="domain" description="Peptidase M16 C-terminal" evidence="1">
    <location>
        <begin position="189"/>
        <end position="371"/>
    </location>
</feature>
<organism evidence="2 3">
    <name type="scientific">Clathrus columnatus</name>
    <dbReference type="NCBI Taxonomy" id="1419009"/>
    <lineage>
        <taxon>Eukaryota</taxon>
        <taxon>Fungi</taxon>
        <taxon>Dikarya</taxon>
        <taxon>Basidiomycota</taxon>
        <taxon>Agaricomycotina</taxon>
        <taxon>Agaricomycetes</taxon>
        <taxon>Phallomycetidae</taxon>
        <taxon>Phallales</taxon>
        <taxon>Clathraceae</taxon>
        <taxon>Clathrus</taxon>
    </lineage>
</organism>
<dbReference type="PANTHER" id="PTHR43016">
    <property type="entry name" value="PRESEQUENCE PROTEASE"/>
    <property type="match status" value="1"/>
</dbReference>
<dbReference type="PANTHER" id="PTHR43016:SF16">
    <property type="entry name" value="METALLOPROTEASE, PUTATIVE (AFU_ORTHOLOGUE AFUA_4G07610)-RELATED"/>
    <property type="match status" value="1"/>
</dbReference>
<comment type="caution">
    <text evidence="2">The sequence shown here is derived from an EMBL/GenBank/DDBJ whole genome shotgun (WGS) entry which is preliminary data.</text>
</comment>
<gene>
    <name evidence="2" type="ORF">Clacol_003709</name>
</gene>
<proteinExistence type="predicted"/>
<dbReference type="Pfam" id="PF05193">
    <property type="entry name" value="Peptidase_M16_C"/>
    <property type="match status" value="1"/>
</dbReference>
<keyword evidence="3" id="KW-1185">Reference proteome</keyword>
<evidence type="ECO:0000313" key="3">
    <source>
        <dbReference type="Proteomes" id="UP001050691"/>
    </source>
</evidence>
<dbReference type="AlphaFoldDB" id="A0AAV5AAE3"/>
<accession>A0AAV5AAE3</accession>
<dbReference type="EMBL" id="BPWL01000004">
    <property type="protein sequence ID" value="GJJ09486.1"/>
    <property type="molecule type" value="Genomic_DNA"/>
</dbReference>
<dbReference type="FunFam" id="3.30.830.10:FF:000031">
    <property type="entry name" value="Putative zinc metalloprotease"/>
    <property type="match status" value="1"/>
</dbReference>
<sequence length="1012" mass="113597">MSQNLNMLAVDTVDTIAGSFGNFDLLRKHPLKIRDITMYKWRSRITGLNVLHLDYQGECLVFMGSEKYPYKGVLDNLANRAFSEGTNAWTDTDHTCYTIETVGQEGFLQLLPVYADHILYPTITDHAFLTEVHHIDGKGHNSGVVYSEMQGRENTPGDLMALRMARLVNSSGSAYRSETGGLMAALRVLTAQQIRDYHRKYYVPHNLCLIICGSVSQQSLLQVLQTEIEPSIVKHAFFKPHDWRRPFLETPTAHRIHLTESKKQIVEFPEEDEVAGEVLVSLPGSSPTDYLTGTAVEILASYLTSSPVAPLNKEFIETSTPLCTDISIVENPRVKFCDLDIYASSVPTDRLSEFDVRLRKTLKEIADKSVDMVRMQLVIDRERRQFLSRIESSGGDVFSAVAISDFLYGAWDGTDLPNAMNQLVHYNELSRWSADQWNDVLRKYFVFSHYAVVYGKPSVKLAGKLEAKERDRVEKQVAKLGADGLVERTKLLETAQAYNERMIPQEYFNSFRLPNVQNISWITVQSMPHLHGQPLKEGGHMGNAELSEHLSQDPAVPPYYIEYSHVKLLTTTEMLSHEDVINRLENETVSYEISLGLDGYFSQYVRVSINVEASKYDIALRWLHDLIYGSIFDKDRIQITAAKVQQSLPELKRDGNTVVSSLFGRMQYSSSSTVQAASILNQLEFISRLMQKLKSAPETVIQDLETFRDSLTRTQGLRFGVTGNVLAQSNPKESWLRAFPSIDCVRLDPIPSAFDTLSPLGLNPGKQAFVMSLPSIESAYTVHSTKTIRGFDHVDFPTLRVSLEVLNATEGFLWRVIRGAGLAYSAYIILDLEVGTLSFSTYRSSSPFRAYQEAKNVVHDLAYGKLALEESMLDSCKSAIVYAVAKRVSTPGKAVSLFLNSRITLLNLAKALTALGNETLREVPASHTTDLLEQYQKVTVQDVVACIRKYILPIFDPERSFAAVVSSPAKLEDIIQGLESVGFLVERQELLTDIDDGDSDSDMDSSMTYESR</sequence>
<dbReference type="SUPFAM" id="SSF63411">
    <property type="entry name" value="LuxS/MPP-like metallohydrolase"/>
    <property type="match status" value="4"/>
</dbReference>
<name>A0AAV5AAE3_9AGAM</name>
<protein>
    <recommendedName>
        <fullName evidence="1">Peptidase M16 C-terminal domain-containing protein</fullName>
    </recommendedName>
</protein>